<dbReference type="Gene3D" id="3.40.1090.10">
    <property type="entry name" value="Cytosolic phospholipase A2 catalytic domain"/>
    <property type="match status" value="2"/>
</dbReference>
<feature type="active site" description="Nucleophile" evidence="4">
    <location>
        <position position="76"/>
    </location>
</feature>
<dbReference type="OrthoDB" id="9813090at2"/>
<feature type="short sequence motif" description="DGA/G" evidence="4">
    <location>
        <begin position="243"/>
        <end position="245"/>
    </location>
</feature>
<evidence type="ECO:0000256" key="1">
    <source>
        <dbReference type="ARBA" id="ARBA00022801"/>
    </source>
</evidence>
<gene>
    <name evidence="6" type="ORF">RHODGE_RHODGE_02654</name>
</gene>
<dbReference type="EMBL" id="UWOC01000148">
    <property type="protein sequence ID" value="VCU08896.1"/>
    <property type="molecule type" value="Genomic_DNA"/>
</dbReference>
<organism evidence="6 7">
    <name type="scientific">Rhodoplanes serenus</name>
    <dbReference type="NCBI Taxonomy" id="200615"/>
    <lineage>
        <taxon>Bacteria</taxon>
        <taxon>Pseudomonadati</taxon>
        <taxon>Pseudomonadota</taxon>
        <taxon>Alphaproteobacteria</taxon>
        <taxon>Hyphomicrobiales</taxon>
        <taxon>Nitrobacteraceae</taxon>
        <taxon>Rhodoplanes</taxon>
    </lineage>
</organism>
<name>A0A3S4BW69_9BRAD</name>
<dbReference type="Proteomes" id="UP000289200">
    <property type="component" value="Unassembled WGS sequence"/>
</dbReference>
<dbReference type="PANTHER" id="PTHR14226">
    <property type="entry name" value="NEUROPATHY TARGET ESTERASE/SWISS CHEESE D.MELANOGASTER"/>
    <property type="match status" value="1"/>
</dbReference>
<protein>
    <recommendedName>
        <fullName evidence="5">PNPLA domain-containing protein</fullName>
    </recommendedName>
</protein>
<dbReference type="SUPFAM" id="SSF52151">
    <property type="entry name" value="FabD/lysophospholipase-like"/>
    <property type="match status" value="1"/>
</dbReference>
<dbReference type="PROSITE" id="PS51635">
    <property type="entry name" value="PNPLA"/>
    <property type="match status" value="1"/>
</dbReference>
<comment type="caution">
    <text evidence="6">The sequence shown here is derived from an EMBL/GenBank/DDBJ whole genome shotgun (WGS) entry which is preliminary data.</text>
</comment>
<dbReference type="AlphaFoldDB" id="A0A3S4BW69"/>
<comment type="caution">
    <text evidence="4">Lacks conserved residue(s) required for the propagation of feature annotation.</text>
</comment>
<keyword evidence="1 4" id="KW-0378">Hydrolase</keyword>
<feature type="domain" description="PNPLA" evidence="5">
    <location>
        <begin position="40"/>
        <end position="256"/>
    </location>
</feature>
<reference evidence="7" key="1">
    <citation type="submission" date="2018-10" db="EMBL/GenBank/DDBJ databases">
        <authorList>
            <person name="Peiro R."/>
            <person name="Begona"/>
            <person name="Cbmso G."/>
            <person name="Lopez M."/>
            <person name="Gonzalez S."/>
            <person name="Sacristan E."/>
            <person name="Castillo E."/>
        </authorList>
    </citation>
    <scope>NUCLEOTIDE SEQUENCE [LARGE SCALE GENOMIC DNA]</scope>
</reference>
<evidence type="ECO:0000313" key="7">
    <source>
        <dbReference type="Proteomes" id="UP000289200"/>
    </source>
</evidence>
<proteinExistence type="predicted"/>
<dbReference type="RefSeq" id="WP_129609363.1">
    <property type="nucleotide sequence ID" value="NZ_UWOC01000148.1"/>
</dbReference>
<keyword evidence="3 4" id="KW-0443">Lipid metabolism</keyword>
<dbReference type="GO" id="GO:0016787">
    <property type="term" value="F:hydrolase activity"/>
    <property type="evidence" value="ECO:0007669"/>
    <property type="project" value="UniProtKB-UniRule"/>
</dbReference>
<keyword evidence="7" id="KW-1185">Reference proteome</keyword>
<sequence>MTGADAPATPQRSDLQGLFEAQAGRNDFLTGGKVEDVIGLCLSGGGYRAMLYHAGALVRLNEFGFLPRLREIASVSGGSITAGVLGTAWSRLNFDANGRAMNLDEQVIGPIARFATVGVDVKAILLGLLPSFTAAGEVAKAYDRHLFGGATLQDLPDKPRFTFMATNLQTGSGWRFAKDYAADHRVGRIDHPRLALSCVIAASSAFPPFLSPVRLNFESGSVKPMDGADLHKAPFTQQAVLTDGGVYDNLGLERIWRRCRTVLVSNAGATMPELGSPTGRWFGQVYRVLNIVQQQAENSRKRLLFGVHNLKQRHVAFWSIETPISAYGLEDAVSLPDDAALLAARLRTRLNPFSPSEIELLLKVGYAGADASLRAAGLVTKAPAANIDAANLAQYSGQKGGRNVSRAGNP</sequence>
<evidence type="ECO:0000256" key="2">
    <source>
        <dbReference type="ARBA" id="ARBA00022963"/>
    </source>
</evidence>
<evidence type="ECO:0000313" key="6">
    <source>
        <dbReference type="EMBL" id="VCU08896.1"/>
    </source>
</evidence>
<dbReference type="PANTHER" id="PTHR14226:SF78">
    <property type="entry name" value="SLR0060 PROTEIN"/>
    <property type="match status" value="1"/>
</dbReference>
<dbReference type="InterPro" id="IPR050301">
    <property type="entry name" value="NTE"/>
</dbReference>
<keyword evidence="2 4" id="KW-0442">Lipid degradation</keyword>
<dbReference type="InterPro" id="IPR016035">
    <property type="entry name" value="Acyl_Trfase/lysoPLipase"/>
</dbReference>
<evidence type="ECO:0000259" key="5">
    <source>
        <dbReference type="PROSITE" id="PS51635"/>
    </source>
</evidence>
<evidence type="ECO:0000256" key="4">
    <source>
        <dbReference type="PROSITE-ProRule" id="PRU01161"/>
    </source>
</evidence>
<accession>A0A3S4BW69</accession>
<dbReference type="GO" id="GO:0016042">
    <property type="term" value="P:lipid catabolic process"/>
    <property type="evidence" value="ECO:0007669"/>
    <property type="project" value="UniProtKB-UniRule"/>
</dbReference>
<evidence type="ECO:0000256" key="3">
    <source>
        <dbReference type="ARBA" id="ARBA00023098"/>
    </source>
</evidence>
<dbReference type="InterPro" id="IPR002641">
    <property type="entry name" value="PNPLA_dom"/>
</dbReference>
<feature type="active site" description="Proton acceptor" evidence="4">
    <location>
        <position position="243"/>
    </location>
</feature>
<dbReference type="Pfam" id="PF01734">
    <property type="entry name" value="Patatin"/>
    <property type="match status" value="1"/>
</dbReference>